<dbReference type="PANTHER" id="PTHR43649">
    <property type="entry name" value="ARABINOSE-BINDING PROTEIN-RELATED"/>
    <property type="match status" value="1"/>
</dbReference>
<gene>
    <name evidence="1" type="ORF">AAFH96_20865</name>
</gene>
<evidence type="ECO:0000313" key="1">
    <source>
        <dbReference type="EMBL" id="MFB6395543.1"/>
    </source>
</evidence>
<organism evidence="1 2">
    <name type="scientific">Polymorphospora lycopeni</name>
    <dbReference type="NCBI Taxonomy" id="3140240"/>
    <lineage>
        <taxon>Bacteria</taxon>
        <taxon>Bacillati</taxon>
        <taxon>Actinomycetota</taxon>
        <taxon>Actinomycetes</taxon>
        <taxon>Micromonosporales</taxon>
        <taxon>Micromonosporaceae</taxon>
        <taxon>Polymorphospora</taxon>
    </lineage>
</organism>
<dbReference type="Pfam" id="PF13416">
    <property type="entry name" value="SBP_bac_8"/>
    <property type="match status" value="1"/>
</dbReference>
<dbReference type="EMBL" id="JBCGDC010000062">
    <property type="protein sequence ID" value="MFB6395543.1"/>
    <property type="molecule type" value="Genomic_DNA"/>
</dbReference>
<dbReference type="InterPro" id="IPR050490">
    <property type="entry name" value="Bact_solute-bd_prot1"/>
</dbReference>
<dbReference type="Proteomes" id="UP001582793">
    <property type="component" value="Unassembled WGS sequence"/>
</dbReference>
<name>A0ABV5CU59_9ACTN</name>
<accession>A0ABV5CU59</accession>
<dbReference type="RefSeq" id="WP_375735305.1">
    <property type="nucleotide sequence ID" value="NZ_JBCGDC010000062.1"/>
</dbReference>
<proteinExistence type="predicted"/>
<keyword evidence="2" id="KW-1185">Reference proteome</keyword>
<dbReference type="InterPro" id="IPR006059">
    <property type="entry name" value="SBP"/>
</dbReference>
<sequence length="419" mass="46279">MLALVLFATIGLTGCTDDRTVDSGDRVELSVFWWGGERRAELTERALKLYSSRHPEVTFRVTWQGETGYYERLATQAAAGNVADLFQIDDDYLTEYVDSRIVLDLSGHVASGALDLSQFPRGLAQYGQVGGRTVAVAAAANTPAMVYNRSLLDRLGLDEPRIGMTYDEFFRWASEVTRASGGQTAGTMDASADHRALWLWLRTQGKEFYQGREIGFSESDVTRWFELWQRARASRATPSAAVTQQANGGEAARQLVVNRRAATSFAWSNELTELQRYTKDDLRVVSYPGSPKGQWTQASMYWAAFRGTRHADTVVDVINFLVNDPEAGAILGTERGLSPNARVRDAVNANLTDEKMKRTVTFEARMAEHFGPAPAPPPKGHARIRALLVAHAEDVQFGRATPRTAAYEFVAEARAALAT</sequence>
<comment type="caution">
    <text evidence="1">The sequence shown here is derived from an EMBL/GenBank/DDBJ whole genome shotgun (WGS) entry which is preliminary data.</text>
</comment>
<reference evidence="1 2" key="1">
    <citation type="submission" date="2024-04" db="EMBL/GenBank/DDBJ databases">
        <title>Polymorphospora sp. isolated from Baiyangdian Lake in Xiong'an New Area.</title>
        <authorList>
            <person name="Zhang X."/>
            <person name="Liu J."/>
        </authorList>
    </citation>
    <scope>NUCLEOTIDE SEQUENCE [LARGE SCALE GENOMIC DNA]</scope>
    <source>
        <strain evidence="1 2">2-325</strain>
    </source>
</reference>
<dbReference type="SUPFAM" id="SSF53850">
    <property type="entry name" value="Periplasmic binding protein-like II"/>
    <property type="match status" value="1"/>
</dbReference>
<evidence type="ECO:0000313" key="2">
    <source>
        <dbReference type="Proteomes" id="UP001582793"/>
    </source>
</evidence>
<dbReference type="PANTHER" id="PTHR43649:SF12">
    <property type="entry name" value="DIACETYLCHITOBIOSE BINDING PROTEIN DASA"/>
    <property type="match status" value="1"/>
</dbReference>
<protein>
    <submittedName>
        <fullName evidence="1">ABC transporter substrate-binding protein</fullName>
    </submittedName>
</protein>
<dbReference type="Gene3D" id="3.40.190.10">
    <property type="entry name" value="Periplasmic binding protein-like II"/>
    <property type="match status" value="2"/>
</dbReference>